<evidence type="ECO:0000313" key="1">
    <source>
        <dbReference type="EMBL" id="GLB38579.1"/>
    </source>
</evidence>
<proteinExistence type="predicted"/>
<name>A0A9P3PNB2_LYOSH</name>
<gene>
    <name evidence="1" type="ORF">LshimejAT787_0504440</name>
</gene>
<sequence>MSGYTFRGRGHAFYSPRTSASPSGLPPDRNILDRLSETPLQTITKLSPLSSDREVTITNLRYVGSYNWLDKPTPTIIVPGSPRKWTNRAPPYQVHADDGISFKDQNGYRCPTAVLLPLITAVDRMSELDNEEFDWAAIDFVTDRNNLRKLLRWVSGTAPNDFRIDMQLAGKTVLLNRWENRYREQMSGRTFGFNFEKASTVAAPGCEGSTGHHRIVRYDLNGLKMVVRFEVDACIPSEAPAPPKSTATAVGSSSNIDDLIGALSGVTLRTEGSHPPLSPPASKGSDTFPKVTVIPGGSVVPQSSIVEMTTRSLFNAASFDWVESYSQLFFSQTPHHFLAIHERGRFREVKKRKLESAELKKLAADSIQANFKKLRRLLDVIRKIAIKHGERGRLSLVCQGAVRRRSCSSNDSKPRADGSSALRGIRADFCIGSNAAQTFRRAWSRSEQYLRKMQSDELRRGEPRRTPLSLMVRLPGGSLSLHSHMVANASGRPLPLVCEDITTSVTLPFAGYKLCGAR</sequence>
<dbReference type="OrthoDB" id="420564at2759"/>
<dbReference type="AlphaFoldDB" id="A0A9P3PNB2"/>
<organism evidence="1 2">
    <name type="scientific">Lyophyllum shimeji</name>
    <name type="common">Hon-shimeji</name>
    <name type="synonym">Tricholoma shimeji</name>
    <dbReference type="NCBI Taxonomy" id="47721"/>
    <lineage>
        <taxon>Eukaryota</taxon>
        <taxon>Fungi</taxon>
        <taxon>Dikarya</taxon>
        <taxon>Basidiomycota</taxon>
        <taxon>Agaricomycotina</taxon>
        <taxon>Agaricomycetes</taxon>
        <taxon>Agaricomycetidae</taxon>
        <taxon>Agaricales</taxon>
        <taxon>Tricholomatineae</taxon>
        <taxon>Lyophyllaceae</taxon>
        <taxon>Lyophyllum</taxon>
    </lineage>
</organism>
<accession>A0A9P3PNB2</accession>
<comment type="caution">
    <text evidence="1">The sequence shown here is derived from an EMBL/GenBank/DDBJ whole genome shotgun (WGS) entry which is preliminary data.</text>
</comment>
<keyword evidence="2" id="KW-1185">Reference proteome</keyword>
<dbReference type="PANTHER" id="PTHR35179">
    <property type="entry name" value="PROTEIN CBG02620"/>
    <property type="match status" value="1"/>
</dbReference>
<evidence type="ECO:0000313" key="2">
    <source>
        <dbReference type="Proteomes" id="UP001063166"/>
    </source>
</evidence>
<dbReference type="EMBL" id="BRPK01000005">
    <property type="protein sequence ID" value="GLB38579.1"/>
    <property type="molecule type" value="Genomic_DNA"/>
</dbReference>
<protein>
    <submittedName>
        <fullName evidence="1">Geranylgeranyl pyrophosphate synthetase</fullName>
    </submittedName>
</protein>
<reference evidence="1" key="1">
    <citation type="submission" date="2022-07" db="EMBL/GenBank/DDBJ databases">
        <title>The genome of Lyophyllum shimeji provides insight into the initial evolution of ectomycorrhizal fungal genome.</title>
        <authorList>
            <person name="Kobayashi Y."/>
            <person name="Shibata T."/>
            <person name="Hirakawa H."/>
            <person name="Shigenobu S."/>
            <person name="Nishiyama T."/>
            <person name="Yamada A."/>
            <person name="Hasebe M."/>
            <person name="Kawaguchi M."/>
        </authorList>
    </citation>
    <scope>NUCLEOTIDE SEQUENCE</scope>
    <source>
        <strain evidence="1">AT787</strain>
    </source>
</reference>
<dbReference type="Proteomes" id="UP001063166">
    <property type="component" value="Unassembled WGS sequence"/>
</dbReference>
<dbReference type="PANTHER" id="PTHR35179:SF2">
    <property type="entry name" value="START DOMAIN-CONTAINING PROTEIN"/>
    <property type="match status" value="1"/>
</dbReference>